<keyword evidence="3" id="KW-0805">Transcription regulation</keyword>
<dbReference type="Proteomes" id="UP001152320">
    <property type="component" value="Chromosome 7"/>
</dbReference>
<dbReference type="InterPro" id="IPR009332">
    <property type="entry name" value="Med22"/>
</dbReference>
<evidence type="ECO:0000256" key="4">
    <source>
        <dbReference type="ARBA" id="ARBA00023163"/>
    </source>
</evidence>
<evidence type="ECO:0000313" key="9">
    <source>
        <dbReference type="Proteomes" id="UP001152320"/>
    </source>
</evidence>
<reference evidence="8" key="1">
    <citation type="submission" date="2021-10" db="EMBL/GenBank/DDBJ databases">
        <title>Tropical sea cucumber genome reveals ecological adaptation and Cuvierian tubules defense mechanism.</title>
        <authorList>
            <person name="Chen T."/>
        </authorList>
    </citation>
    <scope>NUCLEOTIDE SEQUENCE</scope>
    <source>
        <strain evidence="8">Nanhai2018</strain>
        <tissue evidence="8">Muscle</tissue>
    </source>
</reference>
<dbReference type="PANTHER" id="PTHR12434">
    <property type="entry name" value="MEDIATOR OF RNA POLYMERASE II TRANSCRIPTION SUBUNIT 22"/>
    <property type="match status" value="1"/>
</dbReference>
<keyword evidence="5" id="KW-0539">Nucleus</keyword>
<dbReference type="Pfam" id="PF06179">
    <property type="entry name" value="Med22"/>
    <property type="match status" value="1"/>
</dbReference>
<dbReference type="GO" id="GO:0003712">
    <property type="term" value="F:transcription coregulator activity"/>
    <property type="evidence" value="ECO:0007669"/>
    <property type="project" value="InterPro"/>
</dbReference>
<evidence type="ECO:0000256" key="1">
    <source>
        <dbReference type="ARBA" id="ARBA00004123"/>
    </source>
</evidence>
<dbReference type="AlphaFoldDB" id="A0A9Q1HAF8"/>
<protein>
    <recommendedName>
        <fullName evidence="2">Mediator of RNA polymerase II transcription subunit 22</fullName>
    </recommendedName>
    <alternativeName>
        <fullName evidence="7">Mediator complex subunit 22</fullName>
    </alternativeName>
</protein>
<keyword evidence="9" id="KW-1185">Reference proteome</keyword>
<sequence length="147" mass="17388">MRMAQSQQQQRTLPQSKETLLKTYQRRLKEDTRCMLDNFLEILRLAKVNPDGKIITRQLQGEEDQYEMNVRAANIVRAGESLQKLVADIKQFLILNDFPAANGYIDDRTQFLQAHQKEVDNRLIKLRDEVSVDLYEIEEEYYSSKYK</sequence>
<comment type="function">
    <text evidence="6">Component of the Mediator complex, a coactivator involved in the regulated transcription of nearly all RNA polymerase II-dependent genes. Mediator functions as a bridge to convey information from gene-specific regulatory proteins to the basal RNA polymerase II transcription machinery. Mediator is recruited to promoters by direct interactions with regulatory proteins and serves as a scaffold for the assembly of a functional preinitiation complex with RNA polymerase II and the general transcription factors.</text>
</comment>
<keyword evidence="4" id="KW-0804">Transcription</keyword>
<proteinExistence type="predicted"/>
<dbReference type="GO" id="GO:0016592">
    <property type="term" value="C:mediator complex"/>
    <property type="evidence" value="ECO:0007669"/>
    <property type="project" value="InterPro"/>
</dbReference>
<dbReference type="GO" id="GO:0006357">
    <property type="term" value="P:regulation of transcription by RNA polymerase II"/>
    <property type="evidence" value="ECO:0007669"/>
    <property type="project" value="InterPro"/>
</dbReference>
<dbReference type="OrthoDB" id="203279at2759"/>
<comment type="caution">
    <text evidence="8">The sequence shown here is derived from an EMBL/GenBank/DDBJ whole genome shotgun (WGS) entry which is preliminary data.</text>
</comment>
<evidence type="ECO:0000256" key="2">
    <source>
        <dbReference type="ARBA" id="ARBA00019695"/>
    </source>
</evidence>
<evidence type="ECO:0000256" key="6">
    <source>
        <dbReference type="ARBA" id="ARBA00025687"/>
    </source>
</evidence>
<gene>
    <name evidence="8" type="ORF">HOLleu_16486</name>
</gene>
<organism evidence="8 9">
    <name type="scientific">Holothuria leucospilota</name>
    <name type="common">Black long sea cucumber</name>
    <name type="synonym">Mertensiothuria leucospilota</name>
    <dbReference type="NCBI Taxonomy" id="206669"/>
    <lineage>
        <taxon>Eukaryota</taxon>
        <taxon>Metazoa</taxon>
        <taxon>Echinodermata</taxon>
        <taxon>Eleutherozoa</taxon>
        <taxon>Echinozoa</taxon>
        <taxon>Holothuroidea</taxon>
        <taxon>Aspidochirotacea</taxon>
        <taxon>Aspidochirotida</taxon>
        <taxon>Holothuriidae</taxon>
        <taxon>Holothuria</taxon>
    </lineage>
</organism>
<evidence type="ECO:0000256" key="3">
    <source>
        <dbReference type="ARBA" id="ARBA00023015"/>
    </source>
</evidence>
<evidence type="ECO:0000256" key="7">
    <source>
        <dbReference type="ARBA" id="ARBA00031962"/>
    </source>
</evidence>
<evidence type="ECO:0000256" key="5">
    <source>
        <dbReference type="ARBA" id="ARBA00023242"/>
    </source>
</evidence>
<name>A0A9Q1HAF8_HOLLE</name>
<dbReference type="EMBL" id="JAIZAY010000007">
    <property type="protein sequence ID" value="KAJ8038924.1"/>
    <property type="molecule type" value="Genomic_DNA"/>
</dbReference>
<comment type="subcellular location">
    <subcellularLocation>
        <location evidence="1">Nucleus</location>
    </subcellularLocation>
</comment>
<evidence type="ECO:0000313" key="8">
    <source>
        <dbReference type="EMBL" id="KAJ8038924.1"/>
    </source>
</evidence>
<accession>A0A9Q1HAF8</accession>
<dbReference type="PANTHER" id="PTHR12434:SF6">
    <property type="entry name" value="MEDIATOR OF RNA POLYMERASE II TRANSCRIPTION SUBUNIT 22"/>
    <property type="match status" value="1"/>
</dbReference>